<dbReference type="Proteomes" id="UP001207468">
    <property type="component" value="Unassembled WGS sequence"/>
</dbReference>
<organism evidence="1 2">
    <name type="scientific">Russula earlei</name>
    <dbReference type="NCBI Taxonomy" id="71964"/>
    <lineage>
        <taxon>Eukaryota</taxon>
        <taxon>Fungi</taxon>
        <taxon>Dikarya</taxon>
        <taxon>Basidiomycota</taxon>
        <taxon>Agaricomycotina</taxon>
        <taxon>Agaricomycetes</taxon>
        <taxon>Russulales</taxon>
        <taxon>Russulaceae</taxon>
        <taxon>Russula</taxon>
    </lineage>
</organism>
<gene>
    <name evidence="1" type="ORF">F5148DRAFT_976798</name>
</gene>
<evidence type="ECO:0000313" key="2">
    <source>
        <dbReference type="Proteomes" id="UP001207468"/>
    </source>
</evidence>
<keyword evidence="2" id="KW-1185">Reference proteome</keyword>
<name>A0ACC0UGN9_9AGAM</name>
<accession>A0ACC0UGN9</accession>
<dbReference type="EMBL" id="JAGFNK010000042">
    <property type="protein sequence ID" value="KAI9510480.1"/>
    <property type="molecule type" value="Genomic_DNA"/>
</dbReference>
<comment type="caution">
    <text evidence="1">The sequence shown here is derived from an EMBL/GenBank/DDBJ whole genome shotgun (WGS) entry which is preliminary data.</text>
</comment>
<proteinExistence type="predicted"/>
<sequence>MHLSLQQVRNAITSNPWTKDFLHMEPFPLSYLKRFSFKDTSAKAVKPQHRIKYWNIVPGDRVRIIGDKQGKILEVAKINKLSNRVYLKGASSNANHAGSFKNVHYSRCQLFIGEFEFPPQGKVTELRTLPVFATRIGTSKPHWQPMGARYEWDRFAAATTPRLPNAARSSDRVKIPWPRRPPRPTYEATPYTAKAEDVTAITYTPFAIPAAAVQRANVENDYIQSVLDPQKRFYDPSAPMELHLQKELSNPHGRAKKQARWQAAFARRRKLLAQYMRSELKDLKGRTRREARAEAVWKWRERLAADRREEKKRRWIHRGGEAALLRRRGRRTRKARKRDEQLRELVLKEASNQVIPVEAIL</sequence>
<evidence type="ECO:0000313" key="1">
    <source>
        <dbReference type="EMBL" id="KAI9510480.1"/>
    </source>
</evidence>
<reference evidence="1" key="1">
    <citation type="submission" date="2021-03" db="EMBL/GenBank/DDBJ databases">
        <title>Evolutionary priming and transition to the ectomycorrhizal habit in an iconic lineage of mushroom-forming fungi: is preadaptation a requirement?</title>
        <authorList>
            <consortium name="DOE Joint Genome Institute"/>
            <person name="Looney B.P."/>
            <person name="Miyauchi S."/>
            <person name="Morin E."/>
            <person name="Drula E."/>
            <person name="Courty P.E."/>
            <person name="Chicoki N."/>
            <person name="Fauchery L."/>
            <person name="Kohler A."/>
            <person name="Kuo A."/>
            <person name="LaButti K."/>
            <person name="Pangilinan J."/>
            <person name="Lipzen A."/>
            <person name="Riley R."/>
            <person name="Andreopoulos W."/>
            <person name="He G."/>
            <person name="Johnson J."/>
            <person name="Barry K.W."/>
            <person name="Grigoriev I.V."/>
            <person name="Nagy L."/>
            <person name="Hibbett D."/>
            <person name="Henrissat B."/>
            <person name="Matheny P.B."/>
            <person name="Labbe J."/>
            <person name="Martin A.F."/>
        </authorList>
    </citation>
    <scope>NUCLEOTIDE SEQUENCE</scope>
    <source>
        <strain evidence="1">BPL698</strain>
    </source>
</reference>
<protein>
    <submittedName>
        <fullName evidence="1">Uncharacterized protein</fullName>
    </submittedName>
</protein>